<dbReference type="AlphaFoldDB" id="A0A1S2CJM6"/>
<dbReference type="STRING" id="646.BJD16_06235"/>
<organism evidence="2 3">
    <name type="scientific">Aeromonas sobria</name>
    <dbReference type="NCBI Taxonomy" id="646"/>
    <lineage>
        <taxon>Bacteria</taxon>
        <taxon>Pseudomonadati</taxon>
        <taxon>Pseudomonadota</taxon>
        <taxon>Gammaproteobacteria</taxon>
        <taxon>Aeromonadales</taxon>
        <taxon>Aeromonadaceae</taxon>
        <taxon>Aeromonas</taxon>
    </lineage>
</organism>
<reference evidence="2 3" key="1">
    <citation type="submission" date="2016-09" db="EMBL/GenBank/DDBJ databases">
        <title>Draft Genome Sequence of Aeromonas sobria Strain 08005, Isolated from Sick Rana catesbeiana.</title>
        <authorList>
            <person name="Yang Q."/>
        </authorList>
    </citation>
    <scope>NUCLEOTIDE SEQUENCE [LARGE SCALE GENOMIC DNA]</scope>
    <source>
        <strain evidence="2 3">08005</strain>
    </source>
</reference>
<evidence type="ECO:0000256" key="1">
    <source>
        <dbReference type="SAM" id="MobiDB-lite"/>
    </source>
</evidence>
<feature type="region of interest" description="Disordered" evidence="1">
    <location>
        <begin position="123"/>
        <end position="142"/>
    </location>
</feature>
<evidence type="ECO:0000313" key="3">
    <source>
        <dbReference type="Proteomes" id="UP000179934"/>
    </source>
</evidence>
<dbReference type="RefSeq" id="WP_042021020.1">
    <property type="nucleotide sequence ID" value="NZ_CDBW01000021.1"/>
</dbReference>
<proteinExistence type="predicted"/>
<sequence length="142" mass="16360">MTNELPLSHYSRQWLGLVAAKAKLQPTRQSERWLLHLTPDSPNARTVTLHLRWSGVQWQLLSLTNAEDWRTMSQPMDEICVDPKRRCFWRGQAGPVSLSDQPRVLASFLADLQRTCIHHGYRVESDPLPQEEAEDAQTTDSR</sequence>
<dbReference type="EMBL" id="MKFU01000056">
    <property type="protein sequence ID" value="OHY88924.1"/>
    <property type="molecule type" value="Genomic_DNA"/>
</dbReference>
<dbReference type="Proteomes" id="UP000179934">
    <property type="component" value="Unassembled WGS sequence"/>
</dbReference>
<dbReference type="GeneID" id="58922560"/>
<protein>
    <submittedName>
        <fullName evidence="2">Uncharacterized protein</fullName>
    </submittedName>
</protein>
<comment type="caution">
    <text evidence="2">The sequence shown here is derived from an EMBL/GenBank/DDBJ whole genome shotgun (WGS) entry which is preliminary data.</text>
</comment>
<name>A0A1S2CJM6_AERSO</name>
<accession>A0A1S2CJM6</accession>
<evidence type="ECO:0000313" key="2">
    <source>
        <dbReference type="EMBL" id="OHY88924.1"/>
    </source>
</evidence>
<feature type="compositionally biased region" description="Acidic residues" evidence="1">
    <location>
        <begin position="129"/>
        <end position="142"/>
    </location>
</feature>
<dbReference type="OrthoDB" id="5590072at2"/>
<gene>
    <name evidence="2" type="ORF">BJD16_06235</name>
</gene>